<keyword evidence="1" id="KW-0547">Nucleotide-binding</keyword>
<dbReference type="Proteomes" id="UP001286456">
    <property type="component" value="Unassembled WGS sequence"/>
</dbReference>
<proteinExistence type="predicted"/>
<keyword evidence="2" id="KW-0378">Hydrolase</keyword>
<feature type="region of interest" description="Disordered" evidence="4">
    <location>
        <begin position="1"/>
        <end position="37"/>
    </location>
</feature>
<evidence type="ECO:0000256" key="3">
    <source>
        <dbReference type="ARBA" id="ARBA00022840"/>
    </source>
</evidence>
<dbReference type="InterPro" id="IPR027417">
    <property type="entry name" value="P-loop_NTPase"/>
</dbReference>
<name>A0AAE0I809_9PEZI</name>
<dbReference type="InterPro" id="IPR050628">
    <property type="entry name" value="SNF2_RAD54_helicase_TF"/>
</dbReference>
<dbReference type="AlphaFoldDB" id="A0AAE0I809"/>
<dbReference type="Gene3D" id="3.40.50.300">
    <property type="entry name" value="P-loop containing nucleotide triphosphate hydrolases"/>
    <property type="match status" value="2"/>
</dbReference>
<feature type="domain" description="Helicase C-terminal" evidence="5">
    <location>
        <begin position="587"/>
        <end position="763"/>
    </location>
</feature>
<dbReference type="GO" id="GO:0006281">
    <property type="term" value="P:DNA repair"/>
    <property type="evidence" value="ECO:0007669"/>
    <property type="project" value="TreeGrafter"/>
</dbReference>
<comment type="caution">
    <text evidence="6">The sequence shown here is derived from an EMBL/GenBank/DDBJ whole genome shotgun (WGS) entry which is preliminary data.</text>
</comment>
<keyword evidence="7" id="KW-1185">Reference proteome</keyword>
<evidence type="ECO:0000259" key="5">
    <source>
        <dbReference type="PROSITE" id="PS51194"/>
    </source>
</evidence>
<evidence type="ECO:0000313" key="6">
    <source>
        <dbReference type="EMBL" id="KAK3320212.1"/>
    </source>
</evidence>
<protein>
    <recommendedName>
        <fullName evidence="5">Helicase C-terminal domain-containing protein</fullName>
    </recommendedName>
</protein>
<dbReference type="EMBL" id="JAUEPO010000006">
    <property type="protein sequence ID" value="KAK3320212.1"/>
    <property type="molecule type" value="Genomic_DNA"/>
</dbReference>
<evidence type="ECO:0000313" key="7">
    <source>
        <dbReference type="Proteomes" id="UP001286456"/>
    </source>
</evidence>
<dbReference type="GO" id="GO:0016787">
    <property type="term" value="F:hydrolase activity"/>
    <property type="evidence" value="ECO:0007669"/>
    <property type="project" value="UniProtKB-KW"/>
</dbReference>
<reference evidence="6" key="1">
    <citation type="journal article" date="2023" name="Mol. Phylogenet. Evol.">
        <title>Genome-scale phylogeny and comparative genomics of the fungal order Sordariales.</title>
        <authorList>
            <person name="Hensen N."/>
            <person name="Bonometti L."/>
            <person name="Westerberg I."/>
            <person name="Brannstrom I.O."/>
            <person name="Guillou S."/>
            <person name="Cros-Aarteil S."/>
            <person name="Calhoun S."/>
            <person name="Haridas S."/>
            <person name="Kuo A."/>
            <person name="Mondo S."/>
            <person name="Pangilinan J."/>
            <person name="Riley R."/>
            <person name="LaButti K."/>
            <person name="Andreopoulos B."/>
            <person name="Lipzen A."/>
            <person name="Chen C."/>
            <person name="Yan M."/>
            <person name="Daum C."/>
            <person name="Ng V."/>
            <person name="Clum A."/>
            <person name="Steindorff A."/>
            <person name="Ohm R.A."/>
            <person name="Martin F."/>
            <person name="Silar P."/>
            <person name="Natvig D.O."/>
            <person name="Lalanne C."/>
            <person name="Gautier V."/>
            <person name="Ament-Velasquez S.L."/>
            <person name="Kruys A."/>
            <person name="Hutchinson M.I."/>
            <person name="Powell A.J."/>
            <person name="Barry K."/>
            <person name="Miller A.N."/>
            <person name="Grigoriev I.V."/>
            <person name="Debuchy R."/>
            <person name="Gladieux P."/>
            <person name="Hiltunen Thoren M."/>
            <person name="Johannesson H."/>
        </authorList>
    </citation>
    <scope>NUCLEOTIDE SEQUENCE</scope>
    <source>
        <strain evidence="6">SMH4131-1</strain>
    </source>
</reference>
<dbReference type="InterPro" id="IPR049730">
    <property type="entry name" value="SNF2/RAD54-like_C"/>
</dbReference>
<accession>A0AAE0I809</accession>
<evidence type="ECO:0000256" key="2">
    <source>
        <dbReference type="ARBA" id="ARBA00022801"/>
    </source>
</evidence>
<dbReference type="CDD" id="cd18793">
    <property type="entry name" value="SF2_C_SNF"/>
    <property type="match status" value="1"/>
</dbReference>
<dbReference type="PROSITE" id="PS51194">
    <property type="entry name" value="HELICASE_CTER"/>
    <property type="match status" value="1"/>
</dbReference>
<dbReference type="Pfam" id="PF00271">
    <property type="entry name" value="Helicase_C"/>
    <property type="match status" value="1"/>
</dbReference>
<dbReference type="PANTHER" id="PTHR45626">
    <property type="entry name" value="TRANSCRIPTION TERMINATION FACTOR 2-RELATED"/>
    <property type="match status" value="1"/>
</dbReference>
<keyword evidence="3" id="KW-0067">ATP-binding</keyword>
<dbReference type="GO" id="GO:0005634">
    <property type="term" value="C:nucleus"/>
    <property type="evidence" value="ECO:0007669"/>
    <property type="project" value="TreeGrafter"/>
</dbReference>
<reference evidence="6" key="2">
    <citation type="submission" date="2023-06" db="EMBL/GenBank/DDBJ databases">
        <authorList>
            <consortium name="Lawrence Berkeley National Laboratory"/>
            <person name="Haridas S."/>
            <person name="Hensen N."/>
            <person name="Bonometti L."/>
            <person name="Westerberg I."/>
            <person name="Brannstrom I.O."/>
            <person name="Guillou S."/>
            <person name="Cros-Aarteil S."/>
            <person name="Calhoun S."/>
            <person name="Kuo A."/>
            <person name="Mondo S."/>
            <person name="Pangilinan J."/>
            <person name="Riley R."/>
            <person name="Labutti K."/>
            <person name="Andreopoulos B."/>
            <person name="Lipzen A."/>
            <person name="Chen C."/>
            <person name="Yanf M."/>
            <person name="Daum C."/>
            <person name="Ng V."/>
            <person name="Clum A."/>
            <person name="Steindorff A."/>
            <person name="Ohm R."/>
            <person name="Martin F."/>
            <person name="Silar P."/>
            <person name="Natvig D."/>
            <person name="Lalanne C."/>
            <person name="Gautier V."/>
            <person name="Ament-Velasquez S.L."/>
            <person name="Kruys A."/>
            <person name="Hutchinson M.I."/>
            <person name="Powell A.J."/>
            <person name="Barry K."/>
            <person name="Miller A.N."/>
            <person name="Grigoriev I.V."/>
            <person name="Debuchy R."/>
            <person name="Gladieux P."/>
            <person name="Thoren M.H."/>
            <person name="Johannesson H."/>
        </authorList>
    </citation>
    <scope>NUCLEOTIDE SEQUENCE</scope>
    <source>
        <strain evidence="6">SMH4131-1</strain>
    </source>
</reference>
<feature type="compositionally biased region" description="Acidic residues" evidence="4">
    <location>
        <begin position="1"/>
        <end position="11"/>
    </location>
</feature>
<evidence type="ECO:0000256" key="4">
    <source>
        <dbReference type="SAM" id="MobiDB-lite"/>
    </source>
</evidence>
<evidence type="ECO:0000256" key="1">
    <source>
        <dbReference type="ARBA" id="ARBA00022741"/>
    </source>
</evidence>
<dbReference type="InterPro" id="IPR001650">
    <property type="entry name" value="Helicase_C-like"/>
</dbReference>
<dbReference type="GO" id="GO:0005524">
    <property type="term" value="F:ATP binding"/>
    <property type="evidence" value="ECO:0007669"/>
    <property type="project" value="UniProtKB-KW"/>
</dbReference>
<dbReference type="SUPFAM" id="SSF52540">
    <property type="entry name" value="P-loop containing nucleoside triphosphate hydrolases"/>
    <property type="match status" value="2"/>
</dbReference>
<dbReference type="SMART" id="SM00490">
    <property type="entry name" value="HELICc"/>
    <property type="match status" value="1"/>
</dbReference>
<sequence>MADYEDTDDDQTLPFSEPSEFEPSDSDSDSDVSDLDHTLGLQNLNIGEFETEEAQDDDYGALDFDVVDTQVGSYNAGDNDDAWRSCLQFFNINPDEYLRQTAVRPSAGQARRVPMKKLPGMSIGLFDYQLIAVLNLLKFTLNGVAGGLLCDEQGLGKTQEMFGVIGLAYNLRRSKAEVLEAYKKDDYRLHNRPNNSAVSCRADDRYGIQCYCHSQLTKQLADRLPDGLNLVVAPARSCTQFLREAKTKLDTKVFKLKSAHSSAERDNKLTPVDINSLRATVTAAAASSEQSVKYHYQVKPNQHNYILFVPSETLKSLMYVDFSVDVKVPKTDGAKLVKMSGLLPGLVMLDEFHEYTGPSAPQNNKLIPWLKHLKACSEASQRASPLVFFASGTPFGESPIDIRDAIDLFSLDPWIVKDSDPLVFFDNLTETFYSLTDQQAAGETVPREDIIRYRRDLDAILSKLMVRRLGTDTFRGRPLTALGPLKVSIVDHQLPAALIPHLQALADRTRNTLPTSAVLHSTEQGQALLLRLRLASTFPGIALAPSTFTFTDDEVTTLLSSSNNNPLLTPYNTHITTWSTGSPKLSTITSTITTMLTDTAPIPGESTSAKKLLLFSPLESESLLLHLYLLTQQQQKSPHLVPRLKPVHIHSGMSPSTRQAVIDKFLQPGNAPPNVLIAPMALAGTGLNLHKANYAIVTSPAWTRRENQQAYFRIHRVGQRQETKLQLLTCRWNPAERVILGRYEGRGVGEDEEEEEVWVVDNRFVASGSGEAGRGVVDRHNLVEE</sequence>
<gene>
    <name evidence="6" type="ORF">B0T19DRAFT_361664</name>
</gene>
<feature type="compositionally biased region" description="Acidic residues" evidence="4">
    <location>
        <begin position="19"/>
        <end position="33"/>
    </location>
</feature>
<dbReference type="GO" id="GO:0008094">
    <property type="term" value="F:ATP-dependent activity, acting on DNA"/>
    <property type="evidence" value="ECO:0007669"/>
    <property type="project" value="TreeGrafter"/>
</dbReference>
<organism evidence="6 7">
    <name type="scientific">Cercophora scortea</name>
    <dbReference type="NCBI Taxonomy" id="314031"/>
    <lineage>
        <taxon>Eukaryota</taxon>
        <taxon>Fungi</taxon>
        <taxon>Dikarya</taxon>
        <taxon>Ascomycota</taxon>
        <taxon>Pezizomycotina</taxon>
        <taxon>Sordariomycetes</taxon>
        <taxon>Sordariomycetidae</taxon>
        <taxon>Sordariales</taxon>
        <taxon>Lasiosphaeriaceae</taxon>
        <taxon>Cercophora</taxon>
    </lineage>
</organism>